<reference evidence="1" key="1">
    <citation type="submission" date="2014-09" db="EMBL/GenBank/DDBJ databases">
        <authorList>
            <person name="Magalhaes I.L.F."/>
            <person name="Oliveira U."/>
            <person name="Santos F.R."/>
            <person name="Vidigal T.H.D.A."/>
            <person name="Brescovit A.D."/>
            <person name="Santos A.J."/>
        </authorList>
    </citation>
    <scope>NUCLEOTIDE SEQUENCE</scope>
    <source>
        <tissue evidence="1">Shoot tissue taken approximately 20 cm above the soil surface</tissue>
    </source>
</reference>
<reference evidence="1" key="2">
    <citation type="journal article" date="2015" name="Data Brief">
        <title>Shoot transcriptome of the giant reed, Arundo donax.</title>
        <authorList>
            <person name="Barrero R.A."/>
            <person name="Guerrero F.D."/>
            <person name="Moolhuijzen P."/>
            <person name="Goolsby J.A."/>
            <person name="Tidwell J."/>
            <person name="Bellgard S.E."/>
            <person name="Bellgard M.I."/>
        </authorList>
    </citation>
    <scope>NUCLEOTIDE SEQUENCE</scope>
    <source>
        <tissue evidence="1">Shoot tissue taken approximately 20 cm above the soil surface</tissue>
    </source>
</reference>
<evidence type="ECO:0000313" key="1">
    <source>
        <dbReference type="EMBL" id="JAD81826.1"/>
    </source>
</evidence>
<dbReference type="AlphaFoldDB" id="A0A0A9D1X9"/>
<sequence>MASFTRGWRSSRWRSISPWMAARRSTLKGRRCSISSRGWRRIRMAPWRAGARATATPAAGMASAASMAGL</sequence>
<dbReference type="EMBL" id="GBRH01216069">
    <property type="protein sequence ID" value="JAD81826.1"/>
    <property type="molecule type" value="Transcribed_RNA"/>
</dbReference>
<accession>A0A0A9D1X9</accession>
<name>A0A0A9D1X9_ARUDO</name>
<proteinExistence type="predicted"/>
<organism evidence="1">
    <name type="scientific">Arundo donax</name>
    <name type="common">Giant reed</name>
    <name type="synonym">Donax arundinaceus</name>
    <dbReference type="NCBI Taxonomy" id="35708"/>
    <lineage>
        <taxon>Eukaryota</taxon>
        <taxon>Viridiplantae</taxon>
        <taxon>Streptophyta</taxon>
        <taxon>Embryophyta</taxon>
        <taxon>Tracheophyta</taxon>
        <taxon>Spermatophyta</taxon>
        <taxon>Magnoliopsida</taxon>
        <taxon>Liliopsida</taxon>
        <taxon>Poales</taxon>
        <taxon>Poaceae</taxon>
        <taxon>PACMAD clade</taxon>
        <taxon>Arundinoideae</taxon>
        <taxon>Arundineae</taxon>
        <taxon>Arundo</taxon>
    </lineage>
</organism>
<protein>
    <submittedName>
        <fullName evidence="1">Uncharacterized protein</fullName>
    </submittedName>
</protein>